<keyword evidence="2" id="KW-1185">Reference proteome</keyword>
<evidence type="ECO:0000313" key="1">
    <source>
        <dbReference type="EMBL" id="MBP3966549.1"/>
    </source>
</evidence>
<dbReference type="Proteomes" id="UP000673394">
    <property type="component" value="Unassembled WGS sequence"/>
</dbReference>
<comment type="caution">
    <text evidence="1">The sequence shown here is derived from an EMBL/GenBank/DDBJ whole genome shotgun (WGS) entry which is preliminary data.</text>
</comment>
<gene>
    <name evidence="1" type="ORF">I8J30_28025</name>
</gene>
<dbReference type="RefSeq" id="WP_210663809.1">
    <property type="nucleotide sequence ID" value="NZ_JAGKSP010000019.1"/>
</dbReference>
<reference evidence="1 2" key="1">
    <citation type="submission" date="2021-04" db="EMBL/GenBank/DDBJ databases">
        <title>Paenibacillus sp. DLE-14 whole genome sequence.</title>
        <authorList>
            <person name="Ham Y.J."/>
        </authorList>
    </citation>
    <scope>NUCLEOTIDE SEQUENCE [LARGE SCALE GENOMIC DNA]</scope>
    <source>
        <strain evidence="1 2">DLE-14</strain>
    </source>
</reference>
<evidence type="ECO:0000313" key="2">
    <source>
        <dbReference type="Proteomes" id="UP000673394"/>
    </source>
</evidence>
<protein>
    <submittedName>
        <fullName evidence="1">Uncharacterized protein</fullName>
    </submittedName>
</protein>
<name>A0ABS5CL13_9BACL</name>
<organism evidence="1 2">
    <name type="scientific">Paenibacillus lignilyticus</name>
    <dbReference type="NCBI Taxonomy" id="1172615"/>
    <lineage>
        <taxon>Bacteria</taxon>
        <taxon>Bacillati</taxon>
        <taxon>Bacillota</taxon>
        <taxon>Bacilli</taxon>
        <taxon>Bacillales</taxon>
        <taxon>Paenibacillaceae</taxon>
        <taxon>Paenibacillus</taxon>
    </lineage>
</organism>
<sequence length="119" mass="13483">MEEPSQPPLVDDLLTDAEKKNIFNEAIATLAEQKQPSDLLPLQPKVEIEEPRHYHDVWNWECDMGAMIAAMQRVGLSREHIVKILKENKKASNELRPDQAALIYWQFTGGANGGSDSER</sequence>
<dbReference type="EMBL" id="JAGKSP010000019">
    <property type="protein sequence ID" value="MBP3966549.1"/>
    <property type="molecule type" value="Genomic_DNA"/>
</dbReference>
<accession>A0ABS5CL13</accession>
<proteinExistence type="predicted"/>